<sequence>MVQNTNSPPPFDHLQGPPNIICGLSFPYGSGVGAEVSIPRSWAHLENFLRGVIREEVEAKVEAHFFRVKEGKEGSGDGGGSGGTNENLRLRFRSKIPSIVYTANNIEAKNGEELGVELFDVVNDRIIDWLGNRLSDRQWKTMVKQALQYVPITIPTFDPPNLQENLELQNEAMDQNASVFNQNNIGASNGNYEFQNQTLLGNFHDFSFNHLTSEDHYNYTIQTLLSPGEASTSNAQNINNYDENTSTCNPYFQGTWNKLVLKPK</sequence>
<dbReference type="EMBL" id="CM002922">
    <property type="protein sequence ID" value="KGN66019.1"/>
    <property type="molecule type" value="Genomic_DNA"/>
</dbReference>
<proteinExistence type="predicted"/>
<dbReference type="Proteomes" id="UP000029981">
    <property type="component" value="Chromosome 1"/>
</dbReference>
<keyword evidence="2" id="KW-1185">Reference proteome</keyword>
<reference evidence="1 2" key="4">
    <citation type="journal article" date="2011" name="BMC Genomics">
        <title>RNA-Seq improves annotation of protein-coding genes in the cucumber genome.</title>
        <authorList>
            <person name="Li Z."/>
            <person name="Zhang Z."/>
            <person name="Yan P."/>
            <person name="Huang S."/>
            <person name="Fei Z."/>
            <person name="Lin K."/>
        </authorList>
    </citation>
    <scope>NUCLEOTIDE SEQUENCE [LARGE SCALE GENOMIC DNA]</scope>
    <source>
        <strain evidence="2">cv. 9930</strain>
    </source>
</reference>
<evidence type="ECO:0000313" key="1">
    <source>
        <dbReference type="EMBL" id="KGN66019.1"/>
    </source>
</evidence>
<evidence type="ECO:0000313" key="2">
    <source>
        <dbReference type="Proteomes" id="UP000029981"/>
    </source>
</evidence>
<organism evidence="1 2">
    <name type="scientific">Cucumis sativus</name>
    <name type="common">Cucumber</name>
    <dbReference type="NCBI Taxonomy" id="3659"/>
    <lineage>
        <taxon>Eukaryota</taxon>
        <taxon>Viridiplantae</taxon>
        <taxon>Streptophyta</taxon>
        <taxon>Embryophyta</taxon>
        <taxon>Tracheophyta</taxon>
        <taxon>Spermatophyta</taxon>
        <taxon>Magnoliopsida</taxon>
        <taxon>eudicotyledons</taxon>
        <taxon>Gunneridae</taxon>
        <taxon>Pentapetalae</taxon>
        <taxon>rosids</taxon>
        <taxon>fabids</taxon>
        <taxon>Cucurbitales</taxon>
        <taxon>Cucurbitaceae</taxon>
        <taxon>Benincaseae</taxon>
        <taxon>Cucumis</taxon>
    </lineage>
</organism>
<dbReference type="GO" id="GO:0003700">
    <property type="term" value="F:DNA-binding transcription factor activity"/>
    <property type="evidence" value="ECO:0000318"/>
    <property type="project" value="GO_Central"/>
</dbReference>
<reference evidence="1 2" key="3">
    <citation type="journal article" date="2010" name="BMC Genomics">
        <title>Transcriptome sequencing and comparative analysis of cucumber flowers with different sex types.</title>
        <authorList>
            <person name="Guo S."/>
            <person name="Zheng Y."/>
            <person name="Joung J.G."/>
            <person name="Liu S."/>
            <person name="Zhang Z."/>
            <person name="Crasta O.R."/>
            <person name="Sobral B.W."/>
            <person name="Xu Y."/>
            <person name="Huang S."/>
            <person name="Fei Z."/>
        </authorList>
    </citation>
    <scope>NUCLEOTIDE SEQUENCE [LARGE SCALE GENOMIC DNA]</scope>
    <source>
        <strain evidence="2">cv. 9930</strain>
    </source>
</reference>
<reference evidence="1 2" key="2">
    <citation type="journal article" date="2009" name="PLoS ONE">
        <title>An integrated genetic and cytogenetic map of the cucumber genome.</title>
        <authorList>
            <person name="Ren Y."/>
            <person name="Zhang Z."/>
            <person name="Liu J."/>
            <person name="Staub J.E."/>
            <person name="Han Y."/>
            <person name="Cheng Z."/>
            <person name="Li X."/>
            <person name="Lu J."/>
            <person name="Miao H."/>
            <person name="Kang H."/>
            <person name="Xie B."/>
            <person name="Gu X."/>
            <person name="Wang X."/>
            <person name="Du Y."/>
            <person name="Jin W."/>
            <person name="Huang S."/>
        </authorList>
    </citation>
    <scope>NUCLEOTIDE SEQUENCE [LARGE SCALE GENOMIC DNA]</scope>
    <source>
        <strain evidence="2">cv. 9930</strain>
    </source>
</reference>
<dbReference type="GO" id="GO:0080142">
    <property type="term" value="P:regulation of salicylic acid biosynthetic process"/>
    <property type="evidence" value="ECO:0000318"/>
    <property type="project" value="GO_Central"/>
</dbReference>
<dbReference type="AlphaFoldDB" id="A0A0A0LYD9"/>
<gene>
    <name evidence="1" type="ORF">Csa_1G568480</name>
</gene>
<dbReference type="GO" id="GO:0005634">
    <property type="term" value="C:nucleus"/>
    <property type="evidence" value="ECO:0000318"/>
    <property type="project" value="GO_Central"/>
</dbReference>
<dbReference type="GO" id="GO:0043565">
    <property type="term" value="F:sequence-specific DNA binding"/>
    <property type="evidence" value="ECO:0000318"/>
    <property type="project" value="GO_Central"/>
</dbReference>
<reference evidence="1 2" key="1">
    <citation type="journal article" date="2009" name="Nat. Genet.">
        <title>The genome of the cucumber, Cucumis sativus L.</title>
        <authorList>
            <person name="Huang S."/>
            <person name="Li R."/>
            <person name="Zhang Z."/>
            <person name="Li L."/>
            <person name="Gu X."/>
            <person name="Fan W."/>
            <person name="Lucas W.J."/>
            <person name="Wang X."/>
            <person name="Xie B."/>
            <person name="Ni P."/>
            <person name="Ren Y."/>
            <person name="Zhu H."/>
            <person name="Li J."/>
            <person name="Lin K."/>
            <person name="Jin W."/>
            <person name="Fei Z."/>
            <person name="Li G."/>
            <person name="Staub J."/>
            <person name="Kilian A."/>
            <person name="van der Vossen E.A."/>
            <person name="Wu Y."/>
            <person name="Guo J."/>
            <person name="He J."/>
            <person name="Jia Z."/>
            <person name="Ren Y."/>
            <person name="Tian G."/>
            <person name="Lu Y."/>
            <person name="Ruan J."/>
            <person name="Qian W."/>
            <person name="Wang M."/>
            <person name="Huang Q."/>
            <person name="Li B."/>
            <person name="Xuan Z."/>
            <person name="Cao J."/>
            <person name="Asan"/>
            <person name="Wu Z."/>
            <person name="Zhang J."/>
            <person name="Cai Q."/>
            <person name="Bai Y."/>
            <person name="Zhao B."/>
            <person name="Han Y."/>
            <person name="Li Y."/>
            <person name="Li X."/>
            <person name="Wang S."/>
            <person name="Shi Q."/>
            <person name="Liu S."/>
            <person name="Cho W.K."/>
            <person name="Kim J.Y."/>
            <person name="Xu Y."/>
            <person name="Heller-Uszynska K."/>
            <person name="Miao H."/>
            <person name="Cheng Z."/>
            <person name="Zhang S."/>
            <person name="Wu J."/>
            <person name="Yang Y."/>
            <person name="Kang H."/>
            <person name="Li M."/>
            <person name="Liang H."/>
            <person name="Ren X."/>
            <person name="Shi Z."/>
            <person name="Wen M."/>
            <person name="Jian M."/>
            <person name="Yang H."/>
            <person name="Zhang G."/>
            <person name="Yang Z."/>
            <person name="Chen R."/>
            <person name="Liu S."/>
            <person name="Li J."/>
            <person name="Ma L."/>
            <person name="Liu H."/>
            <person name="Zhou Y."/>
            <person name="Zhao J."/>
            <person name="Fang X."/>
            <person name="Li G."/>
            <person name="Fang L."/>
            <person name="Li Y."/>
            <person name="Liu D."/>
            <person name="Zheng H."/>
            <person name="Zhang Y."/>
            <person name="Qin N."/>
            <person name="Li Z."/>
            <person name="Yang G."/>
            <person name="Yang S."/>
            <person name="Bolund L."/>
            <person name="Kristiansen K."/>
            <person name="Zheng H."/>
            <person name="Li S."/>
            <person name="Zhang X."/>
            <person name="Yang H."/>
            <person name="Wang J."/>
            <person name="Sun R."/>
            <person name="Zhang B."/>
            <person name="Jiang S."/>
            <person name="Wang J."/>
            <person name="Du Y."/>
            <person name="Li S."/>
        </authorList>
    </citation>
    <scope>NUCLEOTIDE SEQUENCE [LARGE SCALE GENOMIC DNA]</scope>
    <source>
        <strain evidence="2">cv. 9930</strain>
    </source>
</reference>
<accession>A0A0A0LYD9</accession>
<protein>
    <submittedName>
        <fullName evidence="1">Uncharacterized protein</fullName>
    </submittedName>
</protein>
<dbReference type="Gramene" id="KGN66019">
    <property type="protein sequence ID" value="KGN66019"/>
    <property type="gene ID" value="Csa_1G568480"/>
</dbReference>
<name>A0A0A0LYD9_CUCSA</name>